<evidence type="ECO:0000313" key="1">
    <source>
        <dbReference type="EMBL" id="CEI62404.1"/>
    </source>
</evidence>
<keyword evidence="2" id="KW-1185">Reference proteome</keyword>
<organism evidence="1 2">
    <name type="scientific">Fusarium venenatum</name>
    <dbReference type="NCBI Taxonomy" id="56646"/>
    <lineage>
        <taxon>Eukaryota</taxon>
        <taxon>Fungi</taxon>
        <taxon>Dikarya</taxon>
        <taxon>Ascomycota</taxon>
        <taxon>Pezizomycotina</taxon>
        <taxon>Sordariomycetes</taxon>
        <taxon>Hypocreomycetidae</taxon>
        <taxon>Hypocreales</taxon>
        <taxon>Nectriaceae</taxon>
        <taxon>Fusarium</taxon>
    </lineage>
</organism>
<proteinExistence type="predicted"/>
<reference evidence="2" key="1">
    <citation type="submission" date="2014-10" db="EMBL/GenBank/DDBJ databases">
        <authorList>
            <person name="King R."/>
        </authorList>
    </citation>
    <scope>NUCLEOTIDE SEQUENCE [LARGE SCALE GENOMIC DNA]</scope>
    <source>
        <strain evidence="2">A3/5</strain>
    </source>
</reference>
<sequence length="77" mass="8675">MCTIPDVTDTCGFCDFTVEIARPKAFERLSVVIGFVTNAAEIPAKTFSHIGPIRRGDLFFVEVDLNNDRLRYFSSKD</sequence>
<name>A0A2L2SX39_9HYPO</name>
<evidence type="ECO:0000313" key="2">
    <source>
        <dbReference type="Proteomes" id="UP000245910"/>
    </source>
</evidence>
<dbReference type="EMBL" id="LN649230">
    <property type="protein sequence ID" value="CEI62404.1"/>
    <property type="molecule type" value="Genomic_DNA"/>
</dbReference>
<protein>
    <submittedName>
        <fullName evidence="1">Uncharacterized protein</fullName>
    </submittedName>
</protein>
<dbReference type="AlphaFoldDB" id="A0A2L2SX39"/>
<dbReference type="Proteomes" id="UP000245910">
    <property type="component" value="Chromosome II"/>
</dbReference>
<accession>A0A2L2SX39</accession>